<dbReference type="AlphaFoldDB" id="A0A7J0A985"/>
<evidence type="ECO:0000256" key="1">
    <source>
        <dbReference type="SAM" id="Phobius"/>
    </source>
</evidence>
<sequence>MGLHIFFRHQVDFRLRFFRFIVPRETEVLQGLYLVLLLAVQHRLFVSLLLVGYNPVLCGQGYVGIEAAHALHIHVLFAGGGEYQVHTPGKGKEHQREDYHFPALLYLLGCQFPFGLLFLFGLPVRLWYGRAVLILLYFFHIPVCLRG</sequence>
<dbReference type="Proteomes" id="UP000491181">
    <property type="component" value="Unassembled WGS sequence"/>
</dbReference>
<evidence type="ECO:0000313" key="2">
    <source>
        <dbReference type="EMBL" id="GFH88720.1"/>
    </source>
</evidence>
<evidence type="ECO:0000313" key="3">
    <source>
        <dbReference type="Proteomes" id="UP000491181"/>
    </source>
</evidence>
<proteinExistence type="predicted"/>
<accession>A0A7J0A985</accession>
<reference evidence="2 3" key="1">
    <citation type="journal article" date="2020" name="Microbiome">
        <title>Single-cell genomics of uncultured bacteria reveals dietary fiber responders in the mouse gut microbiota.</title>
        <authorList>
            <person name="Chijiiwa R."/>
            <person name="Hosokawa M."/>
            <person name="Kogawa M."/>
            <person name="Nishikawa Y."/>
            <person name="Ide K."/>
            <person name="Sakanashi C."/>
            <person name="Takahashi K."/>
            <person name="Takeyama H."/>
        </authorList>
    </citation>
    <scope>NUCLEOTIDE SEQUENCE [LARGE SCALE GENOMIC DNA]</scope>
    <source>
        <strain evidence="2">IMSAGC_001</strain>
    </source>
</reference>
<protein>
    <submittedName>
        <fullName evidence="2">Uncharacterized protein</fullName>
    </submittedName>
</protein>
<keyword evidence="1" id="KW-1133">Transmembrane helix</keyword>
<organism evidence="2 3">
    <name type="scientific">Bacteroides acidifaciens</name>
    <dbReference type="NCBI Taxonomy" id="85831"/>
    <lineage>
        <taxon>Bacteria</taxon>
        <taxon>Pseudomonadati</taxon>
        <taxon>Bacteroidota</taxon>
        <taxon>Bacteroidia</taxon>
        <taxon>Bacteroidales</taxon>
        <taxon>Bacteroidaceae</taxon>
        <taxon>Bacteroides</taxon>
    </lineage>
</organism>
<dbReference type="EMBL" id="BLLS01000323">
    <property type="protein sequence ID" value="GFH88720.1"/>
    <property type="molecule type" value="Genomic_DNA"/>
</dbReference>
<keyword evidence="1" id="KW-0472">Membrane</keyword>
<keyword evidence="1" id="KW-0812">Transmembrane</keyword>
<feature type="transmembrane region" description="Helical" evidence="1">
    <location>
        <begin position="127"/>
        <end position="145"/>
    </location>
</feature>
<comment type="caution">
    <text evidence="2">The sequence shown here is derived from an EMBL/GenBank/DDBJ whole genome shotgun (WGS) entry which is preliminary data.</text>
</comment>
<gene>
    <name evidence="2" type="ORF">IMSAGC001_04164</name>
</gene>
<name>A0A7J0A985_9BACE</name>
<feature type="transmembrane region" description="Helical" evidence="1">
    <location>
        <begin position="99"/>
        <end position="121"/>
    </location>
</feature>